<gene>
    <name evidence="4" type="primary">yliI</name>
    <name evidence="4" type="ORF">Pan189_34170</name>
</gene>
<organism evidence="4 5">
    <name type="scientific">Stratiformator vulcanicus</name>
    <dbReference type="NCBI Taxonomy" id="2527980"/>
    <lineage>
        <taxon>Bacteria</taxon>
        <taxon>Pseudomonadati</taxon>
        <taxon>Planctomycetota</taxon>
        <taxon>Planctomycetia</taxon>
        <taxon>Planctomycetales</taxon>
        <taxon>Planctomycetaceae</taxon>
        <taxon>Stratiformator</taxon>
    </lineage>
</organism>
<keyword evidence="4" id="KW-0560">Oxidoreductase</keyword>
<dbReference type="Pfam" id="PF06439">
    <property type="entry name" value="3keto-disac_hyd"/>
    <property type="match status" value="1"/>
</dbReference>
<dbReference type="PANTHER" id="PTHR19328:SF75">
    <property type="entry name" value="ALDOSE SUGAR DEHYDROGENASE YLII"/>
    <property type="match status" value="1"/>
</dbReference>
<proteinExistence type="predicted"/>
<dbReference type="OrthoDB" id="9770043at2"/>
<evidence type="ECO:0000256" key="1">
    <source>
        <dbReference type="SAM" id="SignalP"/>
    </source>
</evidence>
<reference evidence="4 5" key="1">
    <citation type="submission" date="2019-02" db="EMBL/GenBank/DDBJ databases">
        <title>Deep-cultivation of Planctomycetes and their phenomic and genomic characterization uncovers novel biology.</title>
        <authorList>
            <person name="Wiegand S."/>
            <person name="Jogler M."/>
            <person name="Boedeker C."/>
            <person name="Pinto D."/>
            <person name="Vollmers J."/>
            <person name="Rivas-Marin E."/>
            <person name="Kohn T."/>
            <person name="Peeters S.H."/>
            <person name="Heuer A."/>
            <person name="Rast P."/>
            <person name="Oberbeckmann S."/>
            <person name="Bunk B."/>
            <person name="Jeske O."/>
            <person name="Meyerdierks A."/>
            <person name="Storesund J.E."/>
            <person name="Kallscheuer N."/>
            <person name="Luecker S."/>
            <person name="Lage O.M."/>
            <person name="Pohl T."/>
            <person name="Merkel B.J."/>
            <person name="Hornburger P."/>
            <person name="Mueller R.-W."/>
            <person name="Bruemmer F."/>
            <person name="Labrenz M."/>
            <person name="Spormann A.M."/>
            <person name="Op den Camp H."/>
            <person name="Overmann J."/>
            <person name="Amann R."/>
            <person name="Jetten M.S.M."/>
            <person name="Mascher T."/>
            <person name="Medema M.H."/>
            <person name="Devos D.P."/>
            <person name="Kaster A.-K."/>
            <person name="Ovreas L."/>
            <person name="Rohde M."/>
            <person name="Galperin M.Y."/>
            <person name="Jogler C."/>
        </authorList>
    </citation>
    <scope>NUCLEOTIDE SEQUENCE [LARGE SCALE GENOMIC DNA]</scope>
    <source>
        <strain evidence="4 5">Pan189</strain>
    </source>
</reference>
<feature type="domain" description="3-keto-alpha-glucoside-1,2-lyase/3-keto-2-hydroxy-glucal hydratase" evidence="2">
    <location>
        <begin position="42"/>
        <end position="251"/>
    </location>
</feature>
<accession>A0A517R543</accession>
<keyword evidence="5" id="KW-1185">Reference proteome</keyword>
<feature type="signal peptide" evidence="1">
    <location>
        <begin position="1"/>
        <end position="23"/>
    </location>
</feature>
<evidence type="ECO:0000313" key="4">
    <source>
        <dbReference type="EMBL" id="QDT39016.1"/>
    </source>
</evidence>
<dbReference type="GO" id="GO:0016491">
    <property type="term" value="F:oxidoreductase activity"/>
    <property type="evidence" value="ECO:0007669"/>
    <property type="project" value="UniProtKB-KW"/>
</dbReference>
<dbReference type="InterPro" id="IPR010496">
    <property type="entry name" value="AL/BT2_dom"/>
</dbReference>
<evidence type="ECO:0000259" key="3">
    <source>
        <dbReference type="Pfam" id="PF07995"/>
    </source>
</evidence>
<dbReference type="Gene3D" id="2.60.120.560">
    <property type="entry name" value="Exo-inulinase, domain 1"/>
    <property type="match status" value="1"/>
</dbReference>
<protein>
    <submittedName>
        <fullName evidence="4">Soluble aldose sugar dehydrogenase YliI</fullName>
        <ecNumber evidence="4">1.1.5.-</ecNumber>
    </submittedName>
</protein>
<dbReference type="GO" id="GO:0016787">
    <property type="term" value="F:hydrolase activity"/>
    <property type="evidence" value="ECO:0007669"/>
    <property type="project" value="InterPro"/>
</dbReference>
<evidence type="ECO:0000313" key="5">
    <source>
        <dbReference type="Proteomes" id="UP000317318"/>
    </source>
</evidence>
<dbReference type="Pfam" id="PF07995">
    <property type="entry name" value="GSDH"/>
    <property type="match status" value="1"/>
</dbReference>
<dbReference type="InterPro" id="IPR012938">
    <property type="entry name" value="Glc/Sorbosone_DH"/>
</dbReference>
<name>A0A517R543_9PLAN</name>
<dbReference type="InterPro" id="IPR011042">
    <property type="entry name" value="6-blade_b-propeller_TolB-like"/>
</dbReference>
<feature type="chain" id="PRO_5021773024" evidence="1">
    <location>
        <begin position="24"/>
        <end position="650"/>
    </location>
</feature>
<dbReference type="EC" id="1.1.5.-" evidence="4"/>
<dbReference type="InterPro" id="IPR011041">
    <property type="entry name" value="Quinoprot_gluc/sorb_DH_b-prop"/>
</dbReference>
<dbReference type="PANTHER" id="PTHR19328">
    <property type="entry name" value="HEDGEHOG-INTERACTING PROTEIN"/>
    <property type="match status" value="1"/>
</dbReference>
<dbReference type="Proteomes" id="UP000317318">
    <property type="component" value="Chromosome"/>
</dbReference>
<evidence type="ECO:0000259" key="2">
    <source>
        <dbReference type="Pfam" id="PF06439"/>
    </source>
</evidence>
<dbReference type="AlphaFoldDB" id="A0A517R543"/>
<dbReference type="KEGG" id="svp:Pan189_34170"/>
<feature type="domain" description="Glucose/Sorbosone dehydrogenase" evidence="3">
    <location>
        <begin position="307"/>
        <end position="611"/>
    </location>
</feature>
<dbReference type="Gene3D" id="2.120.10.30">
    <property type="entry name" value="TolB, C-terminal domain"/>
    <property type="match status" value="1"/>
</dbReference>
<dbReference type="SUPFAM" id="SSF50952">
    <property type="entry name" value="Soluble quinoprotein glucose dehydrogenase"/>
    <property type="match status" value="1"/>
</dbReference>
<dbReference type="RefSeq" id="WP_145365145.1">
    <property type="nucleotide sequence ID" value="NZ_CP036268.1"/>
</dbReference>
<dbReference type="EMBL" id="CP036268">
    <property type="protein sequence ID" value="QDT39016.1"/>
    <property type="molecule type" value="Genomic_DNA"/>
</dbReference>
<sequence length="650" mass="72257" precursor="true">MRIASVFTTCAIGLCTLSASAMADSAVSSPLNELSEVERLSGWKLLFDGQTTEGWRNYRRDTISKGWKVKDGLLAREGLFAGDIITEEKYGEFELSLEFRISTGGNSGVMFRVTEEAPQPWHTGPEVQILDNAKGHDPQKTGWLYQLYQPKKPNWRIKIEKAAGLEPEPTLDTARPAGEWNHLVIRVTDNESRVYLNGVSYYRFQIGSDDWNKRVAKSKFSKYAGFGKAEEGHICLQDHGNDVAFRNIKIRDLSRTPPDPQHGKLAVGVEPAFPNLNFADWEGVDENGKIEIMRPLVMTAAASESERLYVATQRGVIHTFKNDPDARQTDIFFDIEDQVKPFYGSGANEEGLLGLAFHPDYPTDPRFFVYYTKRVSEPTSIVSSFRVSADNPLRADPKSEQVLMTIDEPFQNHNGGSIEFGPDGFLYIGLGDGGSANDPQGNGQNLSTLLGSILRIDVDSTSADQPYGIPADNPFVEQTDARPEIFAYGFRNPWRIGFDPKTGDLWAADVGQDYYEEIDVVRAGGNYGWNVREGAHPFGADGEPAKPEYIDPVWEYDHTAGKSITGGYVFRSDRVPELDGRYLYADYVTGKLWALDYDPNSGTVRSNDRIPTKNMPVLAFGQLPGGEVLFAIPTAGGQGIYRFVSKQTDE</sequence>
<keyword evidence="1" id="KW-0732">Signal</keyword>